<evidence type="ECO:0000256" key="3">
    <source>
        <dbReference type="ARBA" id="ARBA00022741"/>
    </source>
</evidence>
<dbReference type="GO" id="GO:0005524">
    <property type="term" value="F:ATP binding"/>
    <property type="evidence" value="ECO:0007669"/>
    <property type="project" value="UniProtKB-KW"/>
</dbReference>
<dbReference type="InterPro" id="IPR027417">
    <property type="entry name" value="P-loop_NTPase"/>
</dbReference>
<reference evidence="6 7" key="1">
    <citation type="submission" date="2024-10" db="EMBL/GenBank/DDBJ databases">
        <title>The Natural Products Discovery Center: Release of the First 8490 Sequenced Strains for Exploring Actinobacteria Biosynthetic Diversity.</title>
        <authorList>
            <person name="Kalkreuter E."/>
            <person name="Kautsar S.A."/>
            <person name="Yang D."/>
            <person name="Bader C.D."/>
            <person name="Teijaro C.N."/>
            <person name="Fluegel L."/>
            <person name="Davis C.M."/>
            <person name="Simpson J.R."/>
            <person name="Lauterbach L."/>
            <person name="Steele A.D."/>
            <person name="Gui C."/>
            <person name="Meng S."/>
            <person name="Li G."/>
            <person name="Viehrig K."/>
            <person name="Ye F."/>
            <person name="Su P."/>
            <person name="Kiefer A.F."/>
            <person name="Nichols A."/>
            <person name="Cepeda A.J."/>
            <person name="Yan W."/>
            <person name="Fan B."/>
            <person name="Jiang Y."/>
            <person name="Adhikari A."/>
            <person name="Zheng C.-J."/>
            <person name="Schuster L."/>
            <person name="Cowan T.M."/>
            <person name="Smanski M.J."/>
            <person name="Chevrette M.G."/>
            <person name="De Carvalho L.P.S."/>
            <person name="Shen B."/>
        </authorList>
    </citation>
    <scope>NUCLEOTIDE SEQUENCE [LARGE SCALE GENOMIC DNA]</scope>
    <source>
        <strain evidence="6 7">NPDC004550</strain>
    </source>
</reference>
<gene>
    <name evidence="6" type="ORF">ACFYTH_31540</name>
</gene>
<dbReference type="CDD" id="cd03230">
    <property type="entry name" value="ABC_DR_subfamily_A"/>
    <property type="match status" value="1"/>
</dbReference>
<keyword evidence="2" id="KW-0813">Transport</keyword>
<dbReference type="SUPFAM" id="SSF52540">
    <property type="entry name" value="P-loop containing nucleoside triphosphate hydrolases"/>
    <property type="match status" value="1"/>
</dbReference>
<comment type="similarity">
    <text evidence="1">Belongs to the ABC transporter superfamily.</text>
</comment>
<proteinExistence type="inferred from homology"/>
<dbReference type="Gene3D" id="3.40.50.300">
    <property type="entry name" value="P-loop containing nucleotide triphosphate hydrolases"/>
    <property type="match status" value="1"/>
</dbReference>
<dbReference type="InterPro" id="IPR017871">
    <property type="entry name" value="ABC_transporter-like_CS"/>
</dbReference>
<dbReference type="EMBL" id="JBIALX010000020">
    <property type="protein sequence ID" value="MFF0457917.1"/>
    <property type="molecule type" value="Genomic_DNA"/>
</dbReference>
<evidence type="ECO:0000256" key="2">
    <source>
        <dbReference type="ARBA" id="ARBA00022448"/>
    </source>
</evidence>
<comment type="caution">
    <text evidence="6">The sequence shown here is derived from an EMBL/GenBank/DDBJ whole genome shotgun (WGS) entry which is preliminary data.</text>
</comment>
<dbReference type="RefSeq" id="WP_387255296.1">
    <property type="nucleotide sequence ID" value="NZ_JBIALX010000020.1"/>
</dbReference>
<dbReference type="PROSITE" id="PS00211">
    <property type="entry name" value="ABC_TRANSPORTER_1"/>
    <property type="match status" value="1"/>
</dbReference>
<name>A0ABW6NRZ3_9NOCA</name>
<dbReference type="PANTHER" id="PTHR43335">
    <property type="entry name" value="ABC TRANSPORTER, ATP-BINDING PROTEIN"/>
    <property type="match status" value="1"/>
</dbReference>
<organism evidence="6 7">
    <name type="scientific">Nocardia africana</name>
    <dbReference type="NCBI Taxonomy" id="134964"/>
    <lineage>
        <taxon>Bacteria</taxon>
        <taxon>Bacillati</taxon>
        <taxon>Actinomycetota</taxon>
        <taxon>Actinomycetes</taxon>
        <taxon>Mycobacteriales</taxon>
        <taxon>Nocardiaceae</taxon>
        <taxon>Nocardia</taxon>
    </lineage>
</organism>
<evidence type="ECO:0000256" key="1">
    <source>
        <dbReference type="ARBA" id="ARBA00005417"/>
    </source>
</evidence>
<protein>
    <submittedName>
        <fullName evidence="6">ABC transporter ATP-binding protein</fullName>
    </submittedName>
</protein>
<feature type="domain" description="ABC transporter" evidence="5">
    <location>
        <begin position="5"/>
        <end position="230"/>
    </location>
</feature>
<evidence type="ECO:0000256" key="4">
    <source>
        <dbReference type="ARBA" id="ARBA00022840"/>
    </source>
</evidence>
<dbReference type="PROSITE" id="PS50893">
    <property type="entry name" value="ABC_TRANSPORTER_2"/>
    <property type="match status" value="1"/>
</dbReference>
<evidence type="ECO:0000313" key="7">
    <source>
        <dbReference type="Proteomes" id="UP001601521"/>
    </source>
</evidence>
<accession>A0ABW6NRZ3</accession>
<sequence>MPPMLAMRGLTKFYGHTPALLDLDLEVPPGVVFGYLGPNGAGKTTTVRILVGLMRPTRGSVTVAGADVGRDRSAAQRHIGYLPGQFVAYPDLTAERYLSYLARLRGDVDPAVARELAERLNLDTSARISAMSHGNRQKVGLVQAFMAEPDVLVLDEPTQGLDPLVQREFLALLREARDAGRTVFLSSHVLSEVQAVADTVAILRRGRLVEVRSVAALAAQSLRRLDLTFASTPPEPQLLAAVGGVRSVSGAGSVLHVEVDGSTAELLKFVAPYGVVDVISHEPDLEDVFLTYYGQDS</sequence>
<dbReference type="Pfam" id="PF00005">
    <property type="entry name" value="ABC_tran"/>
    <property type="match status" value="1"/>
</dbReference>
<keyword evidence="4 6" id="KW-0067">ATP-binding</keyword>
<dbReference type="SMART" id="SM00382">
    <property type="entry name" value="AAA"/>
    <property type="match status" value="1"/>
</dbReference>
<keyword evidence="7" id="KW-1185">Reference proteome</keyword>
<keyword evidence="3" id="KW-0547">Nucleotide-binding</keyword>
<evidence type="ECO:0000259" key="5">
    <source>
        <dbReference type="PROSITE" id="PS50893"/>
    </source>
</evidence>
<dbReference type="InterPro" id="IPR003593">
    <property type="entry name" value="AAA+_ATPase"/>
</dbReference>
<evidence type="ECO:0000313" key="6">
    <source>
        <dbReference type="EMBL" id="MFF0457917.1"/>
    </source>
</evidence>
<dbReference type="InterPro" id="IPR003439">
    <property type="entry name" value="ABC_transporter-like_ATP-bd"/>
</dbReference>
<dbReference type="Proteomes" id="UP001601521">
    <property type="component" value="Unassembled WGS sequence"/>
</dbReference>